<evidence type="ECO:0000313" key="3">
    <source>
        <dbReference type="Proteomes" id="UP000063964"/>
    </source>
</evidence>
<dbReference type="GO" id="GO:0003677">
    <property type="term" value="F:DNA binding"/>
    <property type="evidence" value="ECO:0007669"/>
    <property type="project" value="InterPro"/>
</dbReference>
<gene>
    <name evidence="2" type="ORF">AXF15_01610</name>
</gene>
<dbReference type="EMBL" id="CP014230">
    <property type="protein sequence ID" value="AMD91939.1"/>
    <property type="molecule type" value="Genomic_DNA"/>
</dbReference>
<dbReference type="STRING" id="888061.AXF15_01610"/>
<dbReference type="AlphaFoldDB" id="A0A120KNQ4"/>
<dbReference type="KEGG" id="doa:AXF15_01610"/>
<dbReference type="InterPro" id="IPR010982">
    <property type="entry name" value="Lambda_DNA-bd_dom_sf"/>
</dbReference>
<dbReference type="Proteomes" id="UP000063964">
    <property type="component" value="Chromosome"/>
</dbReference>
<protein>
    <recommendedName>
        <fullName evidence="1">HTH cro/C1-type domain-containing protein</fullName>
    </recommendedName>
</protein>
<dbReference type="InterPro" id="IPR001387">
    <property type="entry name" value="Cro/C1-type_HTH"/>
</dbReference>
<keyword evidence="3" id="KW-1185">Reference proteome</keyword>
<proteinExistence type="predicted"/>
<dbReference type="PROSITE" id="PS50943">
    <property type="entry name" value="HTH_CROC1"/>
    <property type="match status" value="1"/>
</dbReference>
<organism evidence="2 3">
    <name type="scientific">Desulfomicrobium orale DSM 12838</name>
    <dbReference type="NCBI Taxonomy" id="888061"/>
    <lineage>
        <taxon>Bacteria</taxon>
        <taxon>Pseudomonadati</taxon>
        <taxon>Thermodesulfobacteriota</taxon>
        <taxon>Desulfovibrionia</taxon>
        <taxon>Desulfovibrionales</taxon>
        <taxon>Desulfomicrobiaceae</taxon>
        <taxon>Desulfomicrobium</taxon>
    </lineage>
</organism>
<dbReference type="Gene3D" id="1.10.260.40">
    <property type="entry name" value="lambda repressor-like DNA-binding domains"/>
    <property type="match status" value="1"/>
</dbReference>
<dbReference type="SUPFAM" id="SSF47413">
    <property type="entry name" value="lambda repressor-like DNA-binding domains"/>
    <property type="match status" value="1"/>
</dbReference>
<feature type="domain" description="HTH cro/C1-type" evidence="1">
    <location>
        <begin position="1"/>
        <end position="44"/>
    </location>
</feature>
<sequence length="85" mass="9577">MERLAERAGISSKYLGEVERGAGNISFRNLNRVAEALGVQLSDIVDAGHEREREELLKIIAEISQKLTDRDVQIIYYLVKMMAGK</sequence>
<evidence type="ECO:0000259" key="1">
    <source>
        <dbReference type="PROSITE" id="PS50943"/>
    </source>
</evidence>
<evidence type="ECO:0000313" key="2">
    <source>
        <dbReference type="EMBL" id="AMD91939.1"/>
    </source>
</evidence>
<dbReference type="CDD" id="cd00093">
    <property type="entry name" value="HTH_XRE"/>
    <property type="match status" value="1"/>
</dbReference>
<reference evidence="3" key="1">
    <citation type="submission" date="2016-02" db="EMBL/GenBank/DDBJ databases">
        <authorList>
            <person name="Holder M.E."/>
            <person name="Ajami N.J."/>
            <person name="Petrosino J.F."/>
        </authorList>
    </citation>
    <scope>NUCLEOTIDE SEQUENCE [LARGE SCALE GENOMIC DNA]</scope>
    <source>
        <strain evidence="3">DSM 12838</strain>
    </source>
</reference>
<name>A0A120KNQ4_9BACT</name>
<dbReference type="Pfam" id="PF01381">
    <property type="entry name" value="HTH_3"/>
    <property type="match status" value="1"/>
</dbReference>
<accession>A0A120KNQ4</accession>